<dbReference type="AlphaFoldDB" id="A0A2U2B6Q1"/>
<evidence type="ECO:0000259" key="1">
    <source>
        <dbReference type="Pfam" id="PF08388"/>
    </source>
</evidence>
<protein>
    <recommendedName>
        <fullName evidence="1">Group II intron maturase-specific domain-containing protein</fullName>
    </recommendedName>
</protein>
<keyword evidence="3" id="KW-1185">Reference proteome</keyword>
<accession>A0A2U2B6Q1</accession>
<proteinExistence type="predicted"/>
<feature type="domain" description="Group II intron maturase-specific" evidence="1">
    <location>
        <begin position="3"/>
        <end position="55"/>
    </location>
</feature>
<dbReference type="Pfam" id="PF08388">
    <property type="entry name" value="GIIM"/>
    <property type="match status" value="1"/>
</dbReference>
<evidence type="ECO:0000313" key="2">
    <source>
        <dbReference type="EMBL" id="PWD98713.1"/>
    </source>
</evidence>
<dbReference type="EMBL" id="QEWP01000012">
    <property type="protein sequence ID" value="PWD98713.1"/>
    <property type="molecule type" value="Genomic_DNA"/>
</dbReference>
<sequence>MRDNIRDLNVKLRGYYNYYGITFNSRRLAGYYHQIRRLLLKWLNRRGGKPTWQWERFTKLVIQWCPLLKPRIYHSYLLAKPS</sequence>
<evidence type="ECO:0000313" key="3">
    <source>
        <dbReference type="Proteomes" id="UP000244956"/>
    </source>
</evidence>
<reference evidence="2 3" key="1">
    <citation type="submission" date="2018-05" db="EMBL/GenBank/DDBJ databases">
        <title>Marinilabilia rubrum sp. nov., isolated from saltern sediment.</title>
        <authorList>
            <person name="Zhang R."/>
        </authorList>
    </citation>
    <scope>NUCLEOTIDE SEQUENCE [LARGE SCALE GENOMIC DNA]</scope>
    <source>
        <strain evidence="2 3">WTE16</strain>
    </source>
</reference>
<gene>
    <name evidence="2" type="ORF">DDZ16_14765</name>
</gene>
<name>A0A2U2B6Q1_9BACT</name>
<organism evidence="2 3">
    <name type="scientific">Marinilabilia rubra</name>
    <dbReference type="NCBI Taxonomy" id="2162893"/>
    <lineage>
        <taxon>Bacteria</taxon>
        <taxon>Pseudomonadati</taxon>
        <taxon>Bacteroidota</taxon>
        <taxon>Bacteroidia</taxon>
        <taxon>Marinilabiliales</taxon>
        <taxon>Marinilabiliaceae</taxon>
        <taxon>Marinilabilia</taxon>
    </lineage>
</organism>
<dbReference type="InterPro" id="IPR013597">
    <property type="entry name" value="Mat_intron_G2"/>
</dbReference>
<comment type="caution">
    <text evidence="2">The sequence shown here is derived from an EMBL/GenBank/DDBJ whole genome shotgun (WGS) entry which is preliminary data.</text>
</comment>
<dbReference type="Proteomes" id="UP000244956">
    <property type="component" value="Unassembled WGS sequence"/>
</dbReference>